<dbReference type="Gene3D" id="3.30.70.270">
    <property type="match status" value="2"/>
</dbReference>
<comment type="caution">
    <text evidence="3">The sequence shown here is derived from an EMBL/GenBank/DDBJ whole genome shotgun (WGS) entry which is preliminary data.</text>
</comment>
<dbReference type="Gene3D" id="3.10.10.10">
    <property type="entry name" value="HIV Type 1 Reverse Transcriptase, subunit A, domain 1"/>
    <property type="match status" value="1"/>
</dbReference>
<sequence length="787" mass="89832">MTSEFADDSTSGTKIPINPVLVATKSPSIANYKIIKQGRKGVYQIVRENGTDMVYISFGAMLTDISRDDLTELYKIVMRKHGMNEPEDEFEKVLWEYLKNMFEEPLSTDSIWSLPDVYMLIERKYPLSAEVCKAMLDKKLQGGKPDEDCYKLLKMMEKQAGIRKHKDWLVQEQTALGKDFSNPLMADNLPKIVWLSTHHICRFGKGTVSENKLMCCDPDTPYDTAYGLHPIQHILNESALVVEIEFTWSLGFGSVELVILPMFVFDQDTKNFVLPLVIPGPSAHTILDCLASPSELSALLAFEDVLLCHFWEYSAISWMAIFASAAVLVRMAPLESRIYLARKRLSFGSCWKLFISSIFFVVRAENKSSSGELDSTRPGQLKELQDKGLIRPSSSPWGAPVLFVKKKDWSFRMCIDYRELNKLTIKNRYPLPRIDDLFDQLQGSQYFFKIDLRSRYHQLRVHEDDIPKTAFRTRYGHFKFTIMPFGLTNAPATREEHKEHLGLVLELLKKERLYAKFSKCEFWLQELQFIGHVINGDGIHVDPSKIKVVKNWEAPRTPSKVRSKTYDWGEKQENAFQTLKDKLCNAPVLALLDGPKDFVVYYDASGLGLGCDSMQRGKSSIKDRILAAQKQASDESARLQSGIDKMIELTSDGALYYLDRIWVPLKGVVRTLIIDEAHKSKYSVHPGADKMYYDHRDGTSSGHDTIWVIVDRLTKSAHFLPMREDYKMDRLARLYLNEIVARHGVLISIISDHDSRFILRVSVQSGRHAEGMRPKLRGKLGCSSSIG</sequence>
<evidence type="ECO:0000313" key="4">
    <source>
        <dbReference type="Proteomes" id="UP001151760"/>
    </source>
</evidence>
<dbReference type="InterPro" id="IPR041577">
    <property type="entry name" value="RT_RNaseH_2"/>
</dbReference>
<accession>A0ABQ5BF47</accession>
<reference evidence="3" key="1">
    <citation type="journal article" date="2022" name="Int. J. Mol. Sci.">
        <title>Draft Genome of Tanacetum Coccineum: Genomic Comparison of Closely Related Tanacetum-Family Plants.</title>
        <authorList>
            <person name="Yamashiro T."/>
            <person name="Shiraishi A."/>
            <person name="Nakayama K."/>
            <person name="Satake H."/>
        </authorList>
    </citation>
    <scope>NUCLEOTIDE SEQUENCE</scope>
</reference>
<evidence type="ECO:0000259" key="2">
    <source>
        <dbReference type="Pfam" id="PF17919"/>
    </source>
</evidence>
<dbReference type="GO" id="GO:0003964">
    <property type="term" value="F:RNA-directed DNA polymerase activity"/>
    <property type="evidence" value="ECO:0007669"/>
    <property type="project" value="UniProtKB-KW"/>
</dbReference>
<dbReference type="InterPro" id="IPR043128">
    <property type="entry name" value="Rev_trsase/Diguanyl_cyclase"/>
</dbReference>
<dbReference type="EMBL" id="BQNB010013233">
    <property type="protein sequence ID" value="GJT13476.1"/>
    <property type="molecule type" value="Genomic_DNA"/>
</dbReference>
<dbReference type="Gene3D" id="3.30.420.10">
    <property type="entry name" value="Ribonuclease H-like superfamily/Ribonuclease H"/>
    <property type="match status" value="1"/>
</dbReference>
<dbReference type="Proteomes" id="UP001151760">
    <property type="component" value="Unassembled WGS sequence"/>
</dbReference>
<dbReference type="Pfam" id="PF00078">
    <property type="entry name" value="RVT_1"/>
    <property type="match status" value="1"/>
</dbReference>
<proteinExistence type="predicted"/>
<dbReference type="InterPro" id="IPR036397">
    <property type="entry name" value="RNaseH_sf"/>
</dbReference>
<dbReference type="InterPro" id="IPR012337">
    <property type="entry name" value="RNaseH-like_sf"/>
</dbReference>
<dbReference type="InterPro" id="IPR043502">
    <property type="entry name" value="DNA/RNA_pol_sf"/>
</dbReference>
<keyword evidence="3" id="KW-0695">RNA-directed DNA polymerase</keyword>
<feature type="domain" description="Reverse transcriptase" evidence="1">
    <location>
        <begin position="404"/>
        <end position="493"/>
    </location>
</feature>
<dbReference type="Pfam" id="PF17919">
    <property type="entry name" value="RT_RNaseH_2"/>
    <property type="match status" value="1"/>
</dbReference>
<evidence type="ECO:0000313" key="3">
    <source>
        <dbReference type="EMBL" id="GJT13476.1"/>
    </source>
</evidence>
<dbReference type="SUPFAM" id="SSF56672">
    <property type="entry name" value="DNA/RNA polymerases"/>
    <property type="match status" value="1"/>
</dbReference>
<reference evidence="3" key="2">
    <citation type="submission" date="2022-01" db="EMBL/GenBank/DDBJ databases">
        <authorList>
            <person name="Yamashiro T."/>
            <person name="Shiraishi A."/>
            <person name="Satake H."/>
            <person name="Nakayama K."/>
        </authorList>
    </citation>
    <scope>NUCLEOTIDE SEQUENCE</scope>
</reference>
<dbReference type="InterPro" id="IPR000477">
    <property type="entry name" value="RT_dom"/>
</dbReference>
<protein>
    <submittedName>
        <fullName evidence="3">Reverse transcriptase domain-containing protein</fullName>
    </submittedName>
</protein>
<dbReference type="SUPFAM" id="SSF53098">
    <property type="entry name" value="Ribonuclease H-like"/>
    <property type="match status" value="1"/>
</dbReference>
<dbReference type="PANTHER" id="PTHR24559:SF444">
    <property type="entry name" value="REVERSE TRANSCRIPTASE DOMAIN-CONTAINING PROTEIN"/>
    <property type="match status" value="1"/>
</dbReference>
<gene>
    <name evidence="3" type="ORF">Tco_0860518</name>
</gene>
<dbReference type="PANTHER" id="PTHR24559">
    <property type="entry name" value="TRANSPOSON TY3-I GAG-POL POLYPROTEIN"/>
    <property type="match status" value="1"/>
</dbReference>
<dbReference type="InterPro" id="IPR053134">
    <property type="entry name" value="RNA-dir_DNA_polymerase"/>
</dbReference>
<keyword evidence="3" id="KW-0548">Nucleotidyltransferase</keyword>
<evidence type="ECO:0000259" key="1">
    <source>
        <dbReference type="Pfam" id="PF00078"/>
    </source>
</evidence>
<keyword evidence="4" id="KW-1185">Reference proteome</keyword>
<organism evidence="3 4">
    <name type="scientific">Tanacetum coccineum</name>
    <dbReference type="NCBI Taxonomy" id="301880"/>
    <lineage>
        <taxon>Eukaryota</taxon>
        <taxon>Viridiplantae</taxon>
        <taxon>Streptophyta</taxon>
        <taxon>Embryophyta</taxon>
        <taxon>Tracheophyta</taxon>
        <taxon>Spermatophyta</taxon>
        <taxon>Magnoliopsida</taxon>
        <taxon>eudicotyledons</taxon>
        <taxon>Gunneridae</taxon>
        <taxon>Pentapetalae</taxon>
        <taxon>asterids</taxon>
        <taxon>campanulids</taxon>
        <taxon>Asterales</taxon>
        <taxon>Asteraceae</taxon>
        <taxon>Asteroideae</taxon>
        <taxon>Anthemideae</taxon>
        <taxon>Anthemidinae</taxon>
        <taxon>Tanacetum</taxon>
    </lineage>
</organism>
<keyword evidence="3" id="KW-0808">Transferase</keyword>
<name>A0ABQ5BF47_9ASTR</name>
<feature type="domain" description="Reverse transcriptase/retrotransposon-derived protein RNase H-like" evidence="2">
    <location>
        <begin position="568"/>
        <end position="620"/>
    </location>
</feature>
<dbReference type="CDD" id="cd01647">
    <property type="entry name" value="RT_LTR"/>
    <property type="match status" value="1"/>
</dbReference>